<dbReference type="Proteomes" id="UP001605036">
    <property type="component" value="Unassembled WGS sequence"/>
</dbReference>
<evidence type="ECO:0000313" key="2">
    <source>
        <dbReference type="Proteomes" id="UP001605036"/>
    </source>
</evidence>
<gene>
    <name evidence="1" type="ORF">R1flu_004966</name>
</gene>
<dbReference type="AlphaFoldDB" id="A0ABD1YVS8"/>
<reference evidence="1 2" key="1">
    <citation type="submission" date="2024-09" db="EMBL/GenBank/DDBJ databases">
        <title>Chromosome-scale assembly of Riccia fluitans.</title>
        <authorList>
            <person name="Paukszto L."/>
            <person name="Sawicki J."/>
            <person name="Karawczyk K."/>
            <person name="Piernik-Szablinska J."/>
            <person name="Szczecinska M."/>
            <person name="Mazdziarz M."/>
        </authorList>
    </citation>
    <scope>NUCLEOTIDE SEQUENCE [LARGE SCALE GENOMIC DNA]</scope>
    <source>
        <strain evidence="1">Rf_01</strain>
        <tissue evidence="1">Aerial parts of the thallus</tissue>
    </source>
</reference>
<proteinExistence type="predicted"/>
<organism evidence="1 2">
    <name type="scientific">Riccia fluitans</name>
    <dbReference type="NCBI Taxonomy" id="41844"/>
    <lineage>
        <taxon>Eukaryota</taxon>
        <taxon>Viridiplantae</taxon>
        <taxon>Streptophyta</taxon>
        <taxon>Embryophyta</taxon>
        <taxon>Marchantiophyta</taxon>
        <taxon>Marchantiopsida</taxon>
        <taxon>Marchantiidae</taxon>
        <taxon>Marchantiales</taxon>
        <taxon>Ricciaceae</taxon>
        <taxon>Riccia</taxon>
    </lineage>
</organism>
<comment type="caution">
    <text evidence="1">The sequence shown here is derived from an EMBL/GenBank/DDBJ whole genome shotgun (WGS) entry which is preliminary data.</text>
</comment>
<dbReference type="EMBL" id="JBHFFA010000003">
    <property type="protein sequence ID" value="KAL2633487.1"/>
    <property type="molecule type" value="Genomic_DNA"/>
</dbReference>
<evidence type="ECO:0000313" key="1">
    <source>
        <dbReference type="EMBL" id="KAL2633487.1"/>
    </source>
</evidence>
<sequence>MFYSGSSARSSIKKGKVTTVQKLLETPQGRIGLYTATVGGSGPRFTVGTVTVQKELDKRGVFQLQVQSLNDD</sequence>
<keyword evidence="2" id="KW-1185">Reference proteome</keyword>
<protein>
    <submittedName>
        <fullName evidence="1">Uncharacterized protein</fullName>
    </submittedName>
</protein>
<name>A0ABD1YVS8_9MARC</name>
<accession>A0ABD1YVS8</accession>